<accession>A0A060SX11</accession>
<dbReference type="PhylomeDB" id="A0A060SX11"/>
<dbReference type="Pfam" id="PF03795">
    <property type="entry name" value="YCII"/>
    <property type="match status" value="1"/>
</dbReference>
<feature type="domain" description="YCII-related" evidence="1">
    <location>
        <begin position="26"/>
        <end position="107"/>
    </location>
</feature>
<evidence type="ECO:0000313" key="2">
    <source>
        <dbReference type="EMBL" id="CDP33069.1"/>
    </source>
</evidence>
<reference evidence="2" key="1">
    <citation type="submission" date="2014-02" db="EMBL/GenBank/DDBJ databases">
        <authorList>
            <person name="Genoscope - CEA"/>
        </authorList>
    </citation>
    <scope>NUCLEOTIDE SEQUENCE</scope>
    <source>
        <strain evidence="2">LS3</strain>
    </source>
</reference>
<dbReference type="AlphaFoldDB" id="A0A060SX11"/>
<sequence length="154" mass="16841">MLAASTKAFRSVHRPSLFRAMSTQEFLFIFRDKPNSEQDRLKVRPQHLEEFGASIRAGTLPITCGGGLRSGVDGPLIGSMVTIEASSVEEAKNILKKDIYATSGVWDVDNAEVYPVSIGNKHAVEGARLTSLCVPTVRPRICPIELCRIVLSTK</sequence>
<dbReference type="Gene3D" id="3.30.70.1060">
    <property type="entry name" value="Dimeric alpha+beta barrel"/>
    <property type="match status" value="1"/>
</dbReference>
<name>A0A060SX11_BLAAD</name>
<dbReference type="InterPro" id="IPR005545">
    <property type="entry name" value="YCII"/>
</dbReference>
<dbReference type="SUPFAM" id="SSF54909">
    <property type="entry name" value="Dimeric alpha+beta barrel"/>
    <property type="match status" value="1"/>
</dbReference>
<proteinExistence type="predicted"/>
<organism evidence="2">
    <name type="scientific">Blastobotrys adeninivorans</name>
    <name type="common">Yeast</name>
    <name type="synonym">Arxula adeninivorans</name>
    <dbReference type="NCBI Taxonomy" id="409370"/>
    <lineage>
        <taxon>Eukaryota</taxon>
        <taxon>Fungi</taxon>
        <taxon>Dikarya</taxon>
        <taxon>Ascomycota</taxon>
        <taxon>Saccharomycotina</taxon>
        <taxon>Dipodascomycetes</taxon>
        <taxon>Dipodascales</taxon>
        <taxon>Trichomonascaceae</taxon>
        <taxon>Blastobotrys</taxon>
    </lineage>
</organism>
<evidence type="ECO:0000259" key="1">
    <source>
        <dbReference type="Pfam" id="PF03795"/>
    </source>
</evidence>
<dbReference type="PANTHER" id="PTHR33606:SF3">
    <property type="entry name" value="PROTEIN YCII"/>
    <property type="match status" value="1"/>
</dbReference>
<reference evidence="2" key="2">
    <citation type="submission" date="2014-06" db="EMBL/GenBank/DDBJ databases">
        <title>The complete genome of Blastobotrys (Arxula) adeninivorans LS3 - a yeast of biotechnological interest.</title>
        <authorList>
            <person name="Kunze G."/>
            <person name="Gaillardin C."/>
            <person name="Czernicka M."/>
            <person name="Durrens P."/>
            <person name="Martin T."/>
            <person name="Boer E."/>
            <person name="Gabaldon T."/>
            <person name="Cruz J."/>
            <person name="Talla E."/>
            <person name="Marck C."/>
            <person name="Goffeau A."/>
            <person name="Barbe V."/>
            <person name="Baret P."/>
            <person name="Baronian K."/>
            <person name="Beier S."/>
            <person name="Bleykasten C."/>
            <person name="Bode R."/>
            <person name="Casaregola S."/>
            <person name="Despons L."/>
            <person name="Fairhead C."/>
            <person name="Giersberg M."/>
            <person name="Gierski P."/>
            <person name="Hahnel U."/>
            <person name="Hartmann A."/>
            <person name="Jankowska D."/>
            <person name="Jubin C."/>
            <person name="Jung P."/>
            <person name="Lafontaine I."/>
            <person name="Leh-Louis V."/>
            <person name="Lemaire M."/>
            <person name="Marcet-Houben M."/>
            <person name="Mascher M."/>
            <person name="Morel G."/>
            <person name="Richard G.-F."/>
            <person name="Riechen J."/>
            <person name="Sacerdot C."/>
            <person name="Sarkar A."/>
            <person name="Savel G."/>
            <person name="Schacherer J."/>
            <person name="Sherman D."/>
            <person name="Straub M.-L."/>
            <person name="Stein N."/>
            <person name="Thierry A."/>
            <person name="Trautwein-Schult A."/>
            <person name="Westhof E."/>
            <person name="Worch S."/>
            <person name="Dujon B."/>
            <person name="Souciet J.-L."/>
            <person name="Wincker P."/>
            <person name="Scholz U."/>
            <person name="Neuveglise N."/>
        </authorList>
    </citation>
    <scope>NUCLEOTIDE SEQUENCE</scope>
    <source>
        <strain evidence="2">LS3</strain>
    </source>
</reference>
<dbReference type="EMBL" id="HG937691">
    <property type="protein sequence ID" value="CDP33069.1"/>
    <property type="molecule type" value="Genomic_DNA"/>
</dbReference>
<dbReference type="InterPro" id="IPR051807">
    <property type="entry name" value="Sec-metab_biosynth-assoc"/>
</dbReference>
<gene>
    <name evidence="2" type="ORF">GNLVRS02_ARAD1A01056g</name>
</gene>
<dbReference type="InterPro" id="IPR011008">
    <property type="entry name" value="Dimeric_a/b-barrel"/>
</dbReference>
<dbReference type="PANTHER" id="PTHR33606">
    <property type="entry name" value="PROTEIN YCII"/>
    <property type="match status" value="1"/>
</dbReference>
<protein>
    <submittedName>
        <fullName evidence="2">ARAD1A01056p</fullName>
    </submittedName>
</protein>